<dbReference type="EMBL" id="DUZY01000002">
    <property type="protein sequence ID" value="DAD26870.1"/>
    <property type="molecule type" value="Genomic_DNA"/>
</dbReference>
<evidence type="ECO:0000313" key="2">
    <source>
        <dbReference type="EMBL" id="DAD26870.1"/>
    </source>
</evidence>
<feature type="region of interest" description="Disordered" evidence="1">
    <location>
        <begin position="72"/>
        <end position="125"/>
    </location>
</feature>
<organism evidence="2 3">
    <name type="scientific">Nelumbo nucifera</name>
    <name type="common">Sacred lotus</name>
    <dbReference type="NCBI Taxonomy" id="4432"/>
    <lineage>
        <taxon>Eukaryota</taxon>
        <taxon>Viridiplantae</taxon>
        <taxon>Streptophyta</taxon>
        <taxon>Embryophyta</taxon>
        <taxon>Tracheophyta</taxon>
        <taxon>Spermatophyta</taxon>
        <taxon>Magnoliopsida</taxon>
        <taxon>Proteales</taxon>
        <taxon>Nelumbonaceae</taxon>
        <taxon>Nelumbo</taxon>
    </lineage>
</organism>
<dbReference type="SUPFAM" id="SSF56300">
    <property type="entry name" value="Metallo-dependent phosphatases"/>
    <property type="match status" value="1"/>
</dbReference>
<evidence type="ECO:0000256" key="1">
    <source>
        <dbReference type="SAM" id="MobiDB-lite"/>
    </source>
</evidence>
<evidence type="ECO:0000313" key="3">
    <source>
        <dbReference type="Proteomes" id="UP000607653"/>
    </source>
</evidence>
<dbReference type="AlphaFoldDB" id="A0A822Y2N7"/>
<dbReference type="Gene3D" id="3.60.21.10">
    <property type="match status" value="1"/>
</dbReference>
<sequence length="125" mass="13729">MDLDWQIEHLMERKPLPEAEVKALCEQAWTILIEEWNIQLVKCPITHCGDIHGQFFDFIELCAALSIASVEHSRGDGGGAQQQKYSSRGLVEEHSNRGGGARRGGGIGAQQQRFGGGDLEQDVGL</sequence>
<accession>A0A822Y2N7</accession>
<reference evidence="2 3" key="1">
    <citation type="journal article" date="2020" name="Mol. Biol. Evol.">
        <title>Distinct Expression and Methylation Patterns for Genes with Different Fates following a Single Whole-Genome Duplication in Flowering Plants.</title>
        <authorList>
            <person name="Shi T."/>
            <person name="Rahmani R.S."/>
            <person name="Gugger P.F."/>
            <person name="Wang M."/>
            <person name="Li H."/>
            <person name="Zhang Y."/>
            <person name="Li Z."/>
            <person name="Wang Q."/>
            <person name="Van de Peer Y."/>
            <person name="Marchal K."/>
            <person name="Chen J."/>
        </authorList>
    </citation>
    <scope>NUCLEOTIDE SEQUENCE [LARGE SCALE GENOMIC DNA]</scope>
    <source>
        <tissue evidence="2">Leaf</tissue>
    </source>
</reference>
<dbReference type="PANTHER" id="PTHR45619">
    <property type="entry name" value="SERINE/THREONINE-PROTEIN PHOSPHATASE PP2A-RELATED"/>
    <property type="match status" value="1"/>
</dbReference>
<gene>
    <name evidence="2" type="ORF">HUJ06_028338</name>
</gene>
<feature type="compositionally biased region" description="Gly residues" evidence="1">
    <location>
        <begin position="97"/>
        <end position="118"/>
    </location>
</feature>
<protein>
    <submittedName>
        <fullName evidence="2">Uncharacterized protein</fullName>
    </submittedName>
</protein>
<comment type="caution">
    <text evidence="2">The sequence shown here is derived from an EMBL/GenBank/DDBJ whole genome shotgun (WGS) entry which is preliminary data.</text>
</comment>
<name>A0A822Y2N7_NELNU</name>
<dbReference type="InterPro" id="IPR029052">
    <property type="entry name" value="Metallo-depent_PP-like"/>
</dbReference>
<proteinExistence type="predicted"/>
<keyword evidence="3" id="KW-1185">Reference proteome</keyword>
<dbReference type="GO" id="GO:0004722">
    <property type="term" value="F:protein serine/threonine phosphatase activity"/>
    <property type="evidence" value="ECO:0007669"/>
    <property type="project" value="InterPro"/>
</dbReference>
<dbReference type="InterPro" id="IPR047129">
    <property type="entry name" value="PPA2-like"/>
</dbReference>
<dbReference type="Proteomes" id="UP000607653">
    <property type="component" value="Unassembled WGS sequence"/>
</dbReference>